<organism evidence="1 2">
    <name type="scientific">Portunus trituberculatus</name>
    <name type="common">Swimming crab</name>
    <name type="synonym">Neptunus trituberculatus</name>
    <dbReference type="NCBI Taxonomy" id="210409"/>
    <lineage>
        <taxon>Eukaryota</taxon>
        <taxon>Metazoa</taxon>
        <taxon>Ecdysozoa</taxon>
        <taxon>Arthropoda</taxon>
        <taxon>Crustacea</taxon>
        <taxon>Multicrustacea</taxon>
        <taxon>Malacostraca</taxon>
        <taxon>Eumalacostraca</taxon>
        <taxon>Eucarida</taxon>
        <taxon>Decapoda</taxon>
        <taxon>Pleocyemata</taxon>
        <taxon>Brachyura</taxon>
        <taxon>Eubrachyura</taxon>
        <taxon>Portunoidea</taxon>
        <taxon>Portunidae</taxon>
        <taxon>Portuninae</taxon>
        <taxon>Portunus</taxon>
    </lineage>
</organism>
<evidence type="ECO:0000313" key="2">
    <source>
        <dbReference type="Proteomes" id="UP000324222"/>
    </source>
</evidence>
<reference evidence="1 2" key="1">
    <citation type="submission" date="2019-05" db="EMBL/GenBank/DDBJ databases">
        <title>Another draft genome of Portunus trituberculatus and its Hox gene families provides insights of decapod evolution.</title>
        <authorList>
            <person name="Jeong J.-H."/>
            <person name="Song I."/>
            <person name="Kim S."/>
            <person name="Choi T."/>
            <person name="Kim D."/>
            <person name="Ryu S."/>
            <person name="Kim W."/>
        </authorList>
    </citation>
    <scope>NUCLEOTIDE SEQUENCE [LARGE SCALE GENOMIC DNA]</scope>
    <source>
        <tissue evidence="1">Muscle</tissue>
    </source>
</reference>
<accession>A0A5B7J7S3</accession>
<dbReference type="Proteomes" id="UP000324222">
    <property type="component" value="Unassembled WGS sequence"/>
</dbReference>
<gene>
    <name evidence="1" type="ORF">E2C01_085843</name>
</gene>
<dbReference type="EMBL" id="VSRR010085708">
    <property type="protein sequence ID" value="MPC90839.1"/>
    <property type="molecule type" value="Genomic_DNA"/>
</dbReference>
<dbReference type="AlphaFoldDB" id="A0A5B7J7S3"/>
<sequence>MYCCNGCCFRGEKYGRCNGCCYRRCCRHRGGTCKAQSKVDFCHSGRCADSVTLWTEMRVPCGFVDTHLHL</sequence>
<comment type="caution">
    <text evidence="1">The sequence shown here is derived from an EMBL/GenBank/DDBJ whole genome shotgun (WGS) entry which is preliminary data.</text>
</comment>
<name>A0A5B7J7S3_PORTR</name>
<keyword evidence="2" id="KW-1185">Reference proteome</keyword>
<protein>
    <submittedName>
        <fullName evidence="1">Uncharacterized protein</fullName>
    </submittedName>
</protein>
<evidence type="ECO:0000313" key="1">
    <source>
        <dbReference type="EMBL" id="MPC90839.1"/>
    </source>
</evidence>
<proteinExistence type="predicted"/>